<evidence type="ECO:0000313" key="7">
    <source>
        <dbReference type="Proteomes" id="UP000670947"/>
    </source>
</evidence>
<dbReference type="PANTHER" id="PTHR30373">
    <property type="entry name" value="UPF0603 PROTEIN YGCG"/>
    <property type="match status" value="1"/>
</dbReference>
<feature type="chain" id="PRO_5046621368" evidence="4">
    <location>
        <begin position="23"/>
        <end position="848"/>
    </location>
</feature>
<dbReference type="EMBL" id="JAGGDJ010000005">
    <property type="protein sequence ID" value="MBO7744781.1"/>
    <property type="molecule type" value="Genomic_DNA"/>
</dbReference>
<feature type="transmembrane region" description="Helical" evidence="3">
    <location>
        <begin position="224"/>
        <end position="246"/>
    </location>
</feature>
<gene>
    <name evidence="6" type="ORF">I8J29_11275</name>
</gene>
<evidence type="ECO:0000256" key="4">
    <source>
        <dbReference type="SAM" id="SignalP"/>
    </source>
</evidence>
<evidence type="ECO:0000256" key="3">
    <source>
        <dbReference type="SAM" id="Phobius"/>
    </source>
</evidence>
<keyword evidence="3" id="KW-0472">Membrane</keyword>
<evidence type="ECO:0000256" key="1">
    <source>
        <dbReference type="SAM" id="Coils"/>
    </source>
</evidence>
<organism evidence="6 7">
    <name type="scientific">Paenibacillus artemisiicola</name>
    <dbReference type="NCBI Taxonomy" id="1172618"/>
    <lineage>
        <taxon>Bacteria</taxon>
        <taxon>Bacillati</taxon>
        <taxon>Bacillota</taxon>
        <taxon>Bacilli</taxon>
        <taxon>Bacillales</taxon>
        <taxon>Paenibacillaceae</taxon>
        <taxon>Paenibacillus</taxon>
    </lineage>
</organism>
<keyword evidence="4" id="KW-0732">Signal</keyword>
<evidence type="ECO:0000313" key="6">
    <source>
        <dbReference type="EMBL" id="MBO7744781.1"/>
    </source>
</evidence>
<keyword evidence="3" id="KW-1133">Transmembrane helix</keyword>
<feature type="domain" description="TPM" evidence="5">
    <location>
        <begin position="57"/>
        <end position="163"/>
    </location>
</feature>
<feature type="coiled-coil region" evidence="1">
    <location>
        <begin position="698"/>
        <end position="732"/>
    </location>
</feature>
<feature type="compositionally biased region" description="Gly residues" evidence="2">
    <location>
        <begin position="821"/>
        <end position="832"/>
    </location>
</feature>
<accession>A0ABS3W8Z3</accession>
<keyword evidence="1" id="KW-0175">Coiled coil</keyword>
<dbReference type="Proteomes" id="UP000670947">
    <property type="component" value="Unassembled WGS sequence"/>
</dbReference>
<feature type="signal peptide" evidence="4">
    <location>
        <begin position="1"/>
        <end position="22"/>
    </location>
</feature>
<evidence type="ECO:0000259" key="5">
    <source>
        <dbReference type="Pfam" id="PF04536"/>
    </source>
</evidence>
<evidence type="ECO:0000256" key="2">
    <source>
        <dbReference type="SAM" id="MobiDB-lite"/>
    </source>
</evidence>
<feature type="region of interest" description="Disordered" evidence="2">
    <location>
        <begin position="799"/>
        <end position="848"/>
    </location>
</feature>
<keyword evidence="3" id="KW-0812">Transmembrane</keyword>
<feature type="compositionally biased region" description="Basic and acidic residues" evidence="2">
    <location>
        <begin position="799"/>
        <end position="812"/>
    </location>
</feature>
<dbReference type="InterPro" id="IPR007621">
    <property type="entry name" value="TPM_dom"/>
</dbReference>
<comment type="caution">
    <text evidence="6">The sequence shown here is derived from an EMBL/GenBank/DDBJ whole genome shotgun (WGS) entry which is preliminary data.</text>
</comment>
<dbReference type="PANTHER" id="PTHR30373:SF2">
    <property type="entry name" value="UPF0603 PROTEIN YGCG"/>
    <property type="match status" value="1"/>
</dbReference>
<proteinExistence type="predicted"/>
<dbReference type="Gene3D" id="3.10.310.50">
    <property type="match status" value="1"/>
</dbReference>
<sequence length="848" mass="91372">MTRKIALIALFLFALFASLASAAPLPAKGKGHVYDGGGMFPSGRLQGLEQAAAAGAPYAYYIVTLESLGASEPDAYAEALYDAWKLRADDVLILLAKQERRVQLYFVNPPLQRKLDALPDDYAGNDYAGRAAIDRFVGGTFTPLAKEGDYAGGVLKLIAAAKQLPEPAGDAAPGAEPDTAPDAGGSPSSGETATPPATPPDSGIAAGNGTAAGQPSSPANRTGLAIALLVLALVAAAAIMLVLYLIRRSRHARLVRETDAIAVELFRAQELLRPLVGLYSGPATAATLKPVADALDARAASAQELLRTLGGSRPGFFSGGGRRATDAAGATAARLRADAGELRKQAEHLVELDRQNGREVSGIQGELSGLAAKAGELATANGLSLARIKQEIAENAEQVEVIRKRQVTDLIDAAELLKPHRATVELHASLLERLPSFLSQRQLLPDDIAQARSRIEGELRAERLELTEFNPFDRLEEASRRLAPFADALAAGDLREAAGQSEAMTGAIAEAQRMVRERVALRDGLAADLETLERFAGSFSFGEAAYREELGKLRSQFDESVWGFMPDAFRAATDAFRELEAGLAPLREAFGEQRYAAARPQADRLLELSKRAAEAAESCLKARERAHARTEALRAKWEDARQTFEAAASQAAAHRLPAAGDSGARVATQEDAIQAELRETDRLLSPPGIHPDAAELRLNQLASRVAAYAQDVQRLVQEKQTAERRMRELGSRYDSVHARTRHRSLPGHFDASYQARVNEADRMFALGMYAGAIEQMNEADRQLQRMQSAYDDILREERRHEEERRRHEELHRQNSAHHGGHQGGGHHGGSTGGDSFDKPRGSSGGDNW</sequence>
<dbReference type="RefSeq" id="WP_208847708.1">
    <property type="nucleotide sequence ID" value="NZ_JAGGDJ010000005.1"/>
</dbReference>
<feature type="region of interest" description="Disordered" evidence="2">
    <location>
        <begin position="166"/>
        <end position="217"/>
    </location>
</feature>
<protein>
    <submittedName>
        <fullName evidence="6">TPM domain-containing protein</fullName>
    </submittedName>
</protein>
<reference evidence="6 7" key="1">
    <citation type="submission" date="2021-03" db="EMBL/GenBank/DDBJ databases">
        <title>Paenibacillus artemisicola MWE-103 whole genome sequence.</title>
        <authorList>
            <person name="Ham Y.J."/>
        </authorList>
    </citation>
    <scope>NUCLEOTIDE SEQUENCE [LARGE SCALE GENOMIC DNA]</scope>
    <source>
        <strain evidence="6 7">MWE-103</strain>
    </source>
</reference>
<dbReference type="Pfam" id="PF04536">
    <property type="entry name" value="TPM_phosphatase"/>
    <property type="match status" value="1"/>
</dbReference>
<keyword evidence="7" id="KW-1185">Reference proteome</keyword>
<name>A0ABS3W8Z3_9BACL</name>
<feature type="compositionally biased region" description="Low complexity" evidence="2">
    <location>
        <begin position="166"/>
        <end position="185"/>
    </location>
</feature>